<evidence type="ECO:0008006" key="6">
    <source>
        <dbReference type="Google" id="ProtNLM"/>
    </source>
</evidence>
<evidence type="ECO:0000313" key="5">
    <source>
        <dbReference type="Proteomes" id="UP001519287"/>
    </source>
</evidence>
<feature type="domain" description="ABC-type uncharacterised transport system" evidence="2">
    <location>
        <begin position="166"/>
        <end position="402"/>
    </location>
</feature>
<dbReference type="Gene3D" id="3.40.30.10">
    <property type="entry name" value="Glutaredoxin"/>
    <property type="match status" value="1"/>
</dbReference>
<dbReference type="Pfam" id="PF09822">
    <property type="entry name" value="ABC_transp_aux"/>
    <property type="match status" value="1"/>
</dbReference>
<dbReference type="InterPro" id="IPR055396">
    <property type="entry name" value="DUF7088"/>
</dbReference>
<keyword evidence="5" id="KW-1185">Reference proteome</keyword>
<keyword evidence="1" id="KW-0812">Transmembrane</keyword>
<name>A0ABS4J045_9BACL</name>
<evidence type="ECO:0000259" key="2">
    <source>
        <dbReference type="Pfam" id="PF09822"/>
    </source>
</evidence>
<proteinExistence type="predicted"/>
<gene>
    <name evidence="4" type="ORF">J2Z66_004304</name>
</gene>
<dbReference type="InterPro" id="IPR019196">
    <property type="entry name" value="ABC_transp_unknown"/>
</dbReference>
<comment type="caution">
    <text evidence="4">The sequence shown here is derived from an EMBL/GenBank/DDBJ whole genome shotgun (WGS) entry which is preliminary data.</text>
</comment>
<dbReference type="Pfam" id="PF23357">
    <property type="entry name" value="DUF7088"/>
    <property type="match status" value="1"/>
</dbReference>
<keyword evidence="1" id="KW-1133">Transmembrane helix</keyword>
<dbReference type="Proteomes" id="UP001519287">
    <property type="component" value="Unassembled WGS sequence"/>
</dbReference>
<organism evidence="4 5">
    <name type="scientific">Paenibacillus eucommiae</name>
    <dbReference type="NCBI Taxonomy" id="1355755"/>
    <lineage>
        <taxon>Bacteria</taxon>
        <taxon>Bacillati</taxon>
        <taxon>Bacillota</taxon>
        <taxon>Bacilli</taxon>
        <taxon>Bacillales</taxon>
        <taxon>Paenibacillaceae</taxon>
        <taxon>Paenibacillus</taxon>
    </lineage>
</organism>
<accession>A0ABS4J045</accession>
<keyword evidence="1" id="KW-0472">Membrane</keyword>
<evidence type="ECO:0000256" key="1">
    <source>
        <dbReference type="SAM" id="Phobius"/>
    </source>
</evidence>
<feature type="domain" description="DUF7088" evidence="3">
    <location>
        <begin position="40"/>
        <end position="126"/>
    </location>
</feature>
<sequence>MNKWIRGTNAVVFSAAVVGIFIILTIFLHSIKGFQLDMTKNKSFTLSDQTISTLSKLDKDIHIVVFTNPSVDPYITRQVTDLIQQYKVRSSKVTYEEFDMLKQPSKAKQYGVDANGTVIFESGDQKRVVNFYEVFIAGEQQDGSYRFSGEEKFTQALTSLTSTEKHSVYVLSGHEEIPLNQLTALSASLEGANYVVKDLNLYREGKIPDDAEMLLLLGPQTDINDKEAELINAYLDDKGKIYLALGFNKDMKTAWKNIDGIMKRYGVNNEHAVAIEEKQTSLFDPLTIIPEYGTHEITQKLADYNLLTNMALAIPLNADAENADWTTTALLDTTADAYGETDIALLMQSQTKQDDKDIKGPLHLGYAVENKEKQPKAVILGSSTFLMDQEILTQGNKDFALNSIGWLQEQTDQVTIRPREGEAYQEALITLGQANTIFYTTLVALPLLFLLFGGFVWWRRKRG</sequence>
<dbReference type="RefSeq" id="WP_209973902.1">
    <property type="nucleotide sequence ID" value="NZ_JAGGLB010000014.1"/>
</dbReference>
<reference evidence="4 5" key="1">
    <citation type="submission" date="2021-03" db="EMBL/GenBank/DDBJ databases">
        <title>Genomic Encyclopedia of Type Strains, Phase IV (KMG-IV): sequencing the most valuable type-strain genomes for metagenomic binning, comparative biology and taxonomic classification.</title>
        <authorList>
            <person name="Goeker M."/>
        </authorList>
    </citation>
    <scope>NUCLEOTIDE SEQUENCE [LARGE SCALE GENOMIC DNA]</scope>
    <source>
        <strain evidence="4 5">DSM 26048</strain>
    </source>
</reference>
<evidence type="ECO:0000313" key="4">
    <source>
        <dbReference type="EMBL" id="MBP1992695.1"/>
    </source>
</evidence>
<feature type="transmembrane region" description="Helical" evidence="1">
    <location>
        <begin position="12"/>
        <end position="31"/>
    </location>
</feature>
<dbReference type="EMBL" id="JAGGLB010000014">
    <property type="protein sequence ID" value="MBP1992695.1"/>
    <property type="molecule type" value="Genomic_DNA"/>
</dbReference>
<evidence type="ECO:0000259" key="3">
    <source>
        <dbReference type="Pfam" id="PF23357"/>
    </source>
</evidence>
<protein>
    <recommendedName>
        <fullName evidence="6">ABC transporter</fullName>
    </recommendedName>
</protein>
<feature type="transmembrane region" description="Helical" evidence="1">
    <location>
        <begin position="437"/>
        <end position="458"/>
    </location>
</feature>